<keyword evidence="3" id="KW-1185">Reference proteome</keyword>
<reference evidence="2 3" key="1">
    <citation type="submission" date="2023-09" db="EMBL/GenBank/DDBJ databases">
        <authorList>
            <person name="Rey-Velasco X."/>
        </authorList>
    </citation>
    <scope>NUCLEOTIDE SEQUENCE [LARGE SCALE GENOMIC DNA]</scope>
    <source>
        <strain evidence="2 3">W335</strain>
    </source>
</reference>
<sequence length="332" mass="36581">MTRQIRSRLLGCLAAATLLLLMASPAIYAADGDVLVWQIRPSLDRLPPALDGLLVQLQQTASPRIAVHNLTGDTLEILDQGDQPFLRIGPHETAANLASTAFHRSRYAEDRQPPASAAGEPRWQRVDNGPAWAWFDSRLRVDGMTVPTLREYEDEVLVQRWAIPVRFRGEEHIISGYFLYRDAPNGLYRTRLAPDQAPADNVSVYPLAGLVPGVFIANRGNASFTVLGIENEPFVRFIPGKVLINRRSPTWRIAAPSDSPLRHDDGGEGPKWAVASTTGGFGWRDPRAFHQGDPPADRRQPAVVGDWSIPVDVEGETIEIRGSTEWLPGHGG</sequence>
<organism evidence="2 3">
    <name type="scientific">Spectribacter hydrogenoxidans</name>
    <dbReference type="NCBI Taxonomy" id="3075608"/>
    <lineage>
        <taxon>Bacteria</taxon>
        <taxon>Pseudomonadati</taxon>
        <taxon>Pseudomonadota</taxon>
        <taxon>Gammaproteobacteria</taxon>
        <taxon>Salinisphaerales</taxon>
        <taxon>Salinisphaeraceae</taxon>
        <taxon>Spectribacter</taxon>
    </lineage>
</organism>
<dbReference type="RefSeq" id="WP_311652797.1">
    <property type="nucleotide sequence ID" value="NZ_JAVRIB010000007.1"/>
</dbReference>
<feature type="chain" id="PRO_5046550659" evidence="1">
    <location>
        <begin position="30"/>
        <end position="332"/>
    </location>
</feature>
<feature type="signal peptide" evidence="1">
    <location>
        <begin position="1"/>
        <end position="29"/>
    </location>
</feature>
<dbReference type="EMBL" id="JAVRIB010000007">
    <property type="protein sequence ID" value="MDT0634963.1"/>
    <property type="molecule type" value="Genomic_DNA"/>
</dbReference>
<dbReference type="Proteomes" id="UP001251857">
    <property type="component" value="Unassembled WGS sequence"/>
</dbReference>
<accession>A0ABU3C072</accession>
<comment type="caution">
    <text evidence="2">The sequence shown here is derived from an EMBL/GenBank/DDBJ whole genome shotgun (WGS) entry which is preliminary data.</text>
</comment>
<evidence type="ECO:0000313" key="3">
    <source>
        <dbReference type="Proteomes" id="UP001251857"/>
    </source>
</evidence>
<gene>
    <name evidence="2" type="ORF">RM532_08315</name>
</gene>
<proteinExistence type="predicted"/>
<keyword evidence="1" id="KW-0732">Signal</keyword>
<evidence type="ECO:0000256" key="1">
    <source>
        <dbReference type="SAM" id="SignalP"/>
    </source>
</evidence>
<name>A0ABU3C072_9GAMM</name>
<evidence type="ECO:0000313" key="2">
    <source>
        <dbReference type="EMBL" id="MDT0634963.1"/>
    </source>
</evidence>
<protein>
    <submittedName>
        <fullName evidence="2">Uncharacterized protein</fullName>
    </submittedName>
</protein>